<accession>A0A931AY57</accession>
<evidence type="ECO:0000259" key="1">
    <source>
        <dbReference type="PROSITE" id="PS51085"/>
    </source>
</evidence>
<dbReference type="InterPro" id="IPR027980">
    <property type="entry name" value="RACo_C"/>
</dbReference>
<dbReference type="RefSeq" id="WP_270455281.1">
    <property type="nucleotide sequence ID" value="NZ_JADPIE010000010.1"/>
</dbReference>
<dbReference type="InterPro" id="IPR041414">
    <property type="entry name" value="Raco-like_middle"/>
</dbReference>
<dbReference type="CDD" id="cd00207">
    <property type="entry name" value="fer2"/>
    <property type="match status" value="1"/>
</dbReference>
<dbReference type="GO" id="GO:0051536">
    <property type="term" value="F:iron-sulfur cluster binding"/>
    <property type="evidence" value="ECO:0007669"/>
    <property type="project" value="InterPro"/>
</dbReference>
<keyword evidence="3" id="KW-1185">Reference proteome</keyword>
<dbReference type="InterPro" id="IPR001041">
    <property type="entry name" value="2Fe-2S_ferredoxin-type"/>
</dbReference>
<feature type="domain" description="2Fe-2S ferredoxin-type" evidence="1">
    <location>
        <begin position="3"/>
        <end position="95"/>
    </location>
</feature>
<dbReference type="InterPro" id="IPR043129">
    <property type="entry name" value="ATPase_NBD"/>
</dbReference>
<dbReference type="AlphaFoldDB" id="A0A931AY57"/>
<dbReference type="InterPro" id="IPR036010">
    <property type="entry name" value="2Fe-2S_ferredoxin-like_sf"/>
</dbReference>
<reference evidence="2" key="1">
    <citation type="submission" date="2020-11" db="EMBL/GenBank/DDBJ databases">
        <title>Halonatronomonas betainensis gen. nov., sp. nov. a novel haloalkaliphilic representative of the family Halanaerobiacae capable of betaine degradation.</title>
        <authorList>
            <person name="Boltyanskaya Y."/>
            <person name="Kevbrin V."/>
            <person name="Detkova E."/>
            <person name="Grouzdev D.S."/>
            <person name="Koziaeva V."/>
            <person name="Zhilina T."/>
        </authorList>
    </citation>
    <scope>NUCLEOTIDE SEQUENCE</scope>
    <source>
        <strain evidence="2">Z-7014</strain>
    </source>
</reference>
<dbReference type="Pfam" id="PF00111">
    <property type="entry name" value="Fer2"/>
    <property type="match status" value="1"/>
</dbReference>
<dbReference type="SUPFAM" id="SSF54292">
    <property type="entry name" value="2Fe-2S ferredoxin-like"/>
    <property type="match status" value="1"/>
</dbReference>
<dbReference type="Gene3D" id="3.30.420.480">
    <property type="entry name" value="Domain of unknown function (DUF4445)"/>
    <property type="match status" value="1"/>
</dbReference>
<dbReference type="SUPFAM" id="SSF53067">
    <property type="entry name" value="Actin-like ATPase domain"/>
    <property type="match status" value="1"/>
</dbReference>
<gene>
    <name evidence="2" type="ORF">I0Q91_13895</name>
</gene>
<organism evidence="2 3">
    <name type="scientific">Halonatronomonas betaini</name>
    <dbReference type="NCBI Taxonomy" id="2778430"/>
    <lineage>
        <taxon>Bacteria</taxon>
        <taxon>Bacillati</taxon>
        <taxon>Bacillota</taxon>
        <taxon>Clostridia</taxon>
        <taxon>Halanaerobiales</taxon>
        <taxon>Halarsenatibacteraceae</taxon>
        <taxon>Halonatronomonas</taxon>
    </lineage>
</organism>
<evidence type="ECO:0000313" key="2">
    <source>
        <dbReference type="EMBL" id="MBF8438181.1"/>
    </source>
</evidence>
<dbReference type="Pfam" id="PF17651">
    <property type="entry name" value="Raco_middle"/>
    <property type="match status" value="1"/>
</dbReference>
<evidence type="ECO:0000313" key="3">
    <source>
        <dbReference type="Proteomes" id="UP000621436"/>
    </source>
</evidence>
<name>A0A931AY57_9FIRM</name>
<dbReference type="Gene3D" id="3.10.20.30">
    <property type="match status" value="1"/>
</dbReference>
<dbReference type="Proteomes" id="UP000621436">
    <property type="component" value="Unassembled WGS sequence"/>
</dbReference>
<dbReference type="InterPro" id="IPR052911">
    <property type="entry name" value="Corrinoid_activation_enz"/>
</dbReference>
<dbReference type="PANTHER" id="PTHR42895:SF2">
    <property type="entry name" value="IRON-SULFUR CLUSTER PROTEIN"/>
    <property type="match status" value="1"/>
</dbReference>
<sequence>MAYQVKIIQGNKADEFEVEKDKNLYDIINQKGYQLTAYCGGEGTCQKCRVRLTPAPELKSIEEEIFTDKEKAQGLRLACLHQVKEDLEIRLDTEGDINVLTGTAAVEGRLNSGWRLVDFMPAKPELDDQRSYLTRYLEKTNTVSISDSIIQDIKKLEAKVDKLTGICCQDRLVQLISGNDQKRLLGVAVDIGTTTLVLYLYDLETGEKLAVDSMYNPQKEFGADVITRIQFANKSKENAQKLQQVLVARLNQGLQDLTAEINTRPDDIYRIAFAGNTTMLHTLLGFNPIDIAKSPFIPDFTEGLNLSPDLIGLDINSQAELLVLPSISGYIGADIIADLLATGVGEARENQLLIDIGTNGEVALGNNREIYTCSVAAGPSFEGSNISSGMAALDGAAERFEIREEGFDYKTINAAEPRGICGSGLLDLVAGFLKIGLINPKGKFNDKEKMPEFWQKRFNKDKKEIVIFSEEEAENKISLTQKDIRQLQLAKGAIRAGIEVLAARLEIKLAEINQVYLVGGFANYLDPDNTILIGMLPEIFAGKILQFGNGSGAGASLYLLDRDLETIVEDLKERIKYIELSKDADFQEKFIEELNFPGN</sequence>
<proteinExistence type="predicted"/>
<dbReference type="PANTHER" id="PTHR42895">
    <property type="entry name" value="IRON-SULFUR CLUSTER-BINDING PROTEIN-RELATED"/>
    <property type="match status" value="1"/>
</dbReference>
<protein>
    <submittedName>
        <fullName evidence="2">DUF4445 domain-containing protein</fullName>
    </submittedName>
</protein>
<dbReference type="InterPro" id="IPR042259">
    <property type="entry name" value="Raco-like_middle_sf"/>
</dbReference>
<dbReference type="InterPro" id="IPR012675">
    <property type="entry name" value="Beta-grasp_dom_sf"/>
</dbReference>
<dbReference type="EMBL" id="JADPIE010000010">
    <property type="protein sequence ID" value="MBF8438181.1"/>
    <property type="molecule type" value="Genomic_DNA"/>
</dbReference>
<dbReference type="Pfam" id="PF14574">
    <property type="entry name" value="RACo_C_ter"/>
    <property type="match status" value="1"/>
</dbReference>
<comment type="caution">
    <text evidence="2">The sequence shown here is derived from an EMBL/GenBank/DDBJ whole genome shotgun (WGS) entry which is preliminary data.</text>
</comment>
<dbReference type="PROSITE" id="PS51085">
    <property type="entry name" value="2FE2S_FER_2"/>
    <property type="match status" value="1"/>
</dbReference>